<proteinExistence type="predicted"/>
<dbReference type="EMBL" id="PTQZ01000214">
    <property type="protein sequence ID" value="PQA35973.1"/>
    <property type="molecule type" value="Genomic_DNA"/>
</dbReference>
<evidence type="ECO:0000313" key="2">
    <source>
        <dbReference type="EMBL" id="PQA35973.1"/>
    </source>
</evidence>
<evidence type="ECO:0000313" key="3">
    <source>
        <dbReference type="Proteomes" id="UP000243900"/>
    </source>
</evidence>
<gene>
    <name evidence="2" type="ORF">C5O18_08025</name>
</gene>
<feature type="transmembrane region" description="Helical" evidence="1">
    <location>
        <begin position="77"/>
        <end position="96"/>
    </location>
</feature>
<dbReference type="Pfam" id="PF10129">
    <property type="entry name" value="OpgC_C"/>
    <property type="match status" value="1"/>
</dbReference>
<reference evidence="3" key="1">
    <citation type="submission" date="2018-02" db="EMBL/GenBank/DDBJ databases">
        <title>Genome sequencing of Solimonas sp. HR-BB.</title>
        <authorList>
            <person name="Lee Y."/>
            <person name="Jeon C.O."/>
        </authorList>
    </citation>
    <scope>NUCLEOTIDE SEQUENCE [LARGE SCALE GENOMIC DNA]</scope>
    <source>
        <strain evidence="3">HR-E</strain>
    </source>
</reference>
<keyword evidence="1" id="KW-0812">Transmembrane</keyword>
<dbReference type="AlphaFoldDB" id="A0A2P6AR92"/>
<comment type="caution">
    <text evidence="2">The sequence shown here is derived from an EMBL/GenBank/DDBJ whole genome shotgun (WGS) entry which is preliminary data.</text>
</comment>
<accession>A0A2P6AR92</accession>
<keyword evidence="1" id="KW-0472">Membrane</keyword>
<dbReference type="Proteomes" id="UP000243900">
    <property type="component" value="Unassembled WGS sequence"/>
</dbReference>
<keyword evidence="3" id="KW-1185">Reference proteome</keyword>
<dbReference type="RefSeq" id="WP_162495441.1">
    <property type="nucleotide sequence ID" value="NZ_PTQZ01000214.1"/>
</dbReference>
<feature type="non-terminal residue" evidence="2">
    <location>
        <position position="1"/>
    </location>
</feature>
<evidence type="ECO:0000256" key="1">
    <source>
        <dbReference type="SAM" id="Phobius"/>
    </source>
</evidence>
<sequence length="120" mass="13245">NEMLNLLFDKWQLGPLRLVNLAALVVLAMHYGPALARRLPRMHWLETLGAASLTVFCAHLVLVLVLLGLLGADYERAWSADLLLLSACLLVLYGVARARLWIKRDGALLSGLLMPRSLSS</sequence>
<organism evidence="2 3">
    <name type="scientific">Amnimonas aquatica</name>
    <dbReference type="NCBI Taxonomy" id="2094561"/>
    <lineage>
        <taxon>Bacteria</taxon>
        <taxon>Pseudomonadati</taxon>
        <taxon>Pseudomonadota</taxon>
        <taxon>Gammaproteobacteria</taxon>
        <taxon>Moraxellales</taxon>
        <taxon>Moraxellaceae</taxon>
        <taxon>Amnimonas</taxon>
    </lineage>
</organism>
<keyword evidence="1" id="KW-1133">Transmembrane helix</keyword>
<feature type="transmembrane region" description="Helical" evidence="1">
    <location>
        <begin position="48"/>
        <end position="71"/>
    </location>
</feature>
<name>A0A2P6AR92_9GAMM</name>
<dbReference type="InterPro" id="IPR014550">
    <property type="entry name" value="UCP028704_OpgC"/>
</dbReference>
<feature type="transmembrane region" description="Helical" evidence="1">
    <location>
        <begin position="16"/>
        <end position="36"/>
    </location>
</feature>
<protein>
    <submittedName>
        <fullName evidence="2">Uncharacterized protein</fullName>
    </submittedName>
</protein>